<proteinExistence type="predicted"/>
<reference evidence="2" key="1">
    <citation type="submission" date="2019-08" db="EMBL/GenBank/DDBJ databases">
        <authorList>
            <person name="Kucharzyk K."/>
            <person name="Murdoch R.W."/>
            <person name="Higgins S."/>
            <person name="Loffler F."/>
        </authorList>
    </citation>
    <scope>NUCLEOTIDE SEQUENCE</scope>
</reference>
<accession>A0A644WQG8</accession>
<feature type="compositionally biased region" description="Acidic residues" evidence="1">
    <location>
        <begin position="45"/>
        <end position="56"/>
    </location>
</feature>
<dbReference type="EMBL" id="VSSQ01001157">
    <property type="protein sequence ID" value="MPM05708.1"/>
    <property type="molecule type" value="Genomic_DNA"/>
</dbReference>
<gene>
    <name evidence="2" type="ORF">SDC9_51999</name>
</gene>
<name>A0A644WQG8_9ZZZZ</name>
<feature type="region of interest" description="Disordered" evidence="1">
    <location>
        <begin position="36"/>
        <end position="56"/>
    </location>
</feature>
<comment type="caution">
    <text evidence="2">The sequence shown here is derived from an EMBL/GenBank/DDBJ whole genome shotgun (WGS) entry which is preliminary data.</text>
</comment>
<dbReference type="AlphaFoldDB" id="A0A644WQG8"/>
<evidence type="ECO:0000313" key="2">
    <source>
        <dbReference type="EMBL" id="MPM05708.1"/>
    </source>
</evidence>
<sequence length="197" mass="21982">MDYPWNTKSVEQMVEEMNMALRESRTMSEQEKIEFDAEFGYTPDETSDTEDSEGCDDMDEIKVSNIGNKDIPKLKNDDIMAVALAESGAMGEAGALNIICKKRSKVKIYHANYCFGDFDLDKFTQVFTPLKTFDCGVFGNVSGVAEGWDHIYMGMGNHLLLRDTIAGAFKAEVWEKSEAEIYGCYMEVAVKVLGGEA</sequence>
<evidence type="ECO:0000256" key="1">
    <source>
        <dbReference type="SAM" id="MobiDB-lite"/>
    </source>
</evidence>
<protein>
    <submittedName>
        <fullName evidence="2">Uncharacterized protein</fullName>
    </submittedName>
</protein>
<organism evidence="2">
    <name type="scientific">bioreactor metagenome</name>
    <dbReference type="NCBI Taxonomy" id="1076179"/>
    <lineage>
        <taxon>unclassified sequences</taxon>
        <taxon>metagenomes</taxon>
        <taxon>ecological metagenomes</taxon>
    </lineage>
</organism>